<dbReference type="RefSeq" id="WP_090626696.1">
    <property type="nucleotide sequence ID" value="NZ_FOQO01000005.1"/>
</dbReference>
<keyword evidence="10" id="KW-1185">Reference proteome</keyword>
<dbReference type="GO" id="GO:0022857">
    <property type="term" value="F:transmembrane transporter activity"/>
    <property type="evidence" value="ECO:0007669"/>
    <property type="project" value="TreeGrafter"/>
</dbReference>
<feature type="transmembrane region" description="Helical" evidence="6">
    <location>
        <begin position="415"/>
        <end position="438"/>
    </location>
</feature>
<feature type="domain" description="ABC3 transporter permease C-terminal" evidence="7">
    <location>
        <begin position="668"/>
        <end position="781"/>
    </location>
</feature>
<evidence type="ECO:0000256" key="3">
    <source>
        <dbReference type="ARBA" id="ARBA00022692"/>
    </source>
</evidence>
<evidence type="ECO:0000256" key="2">
    <source>
        <dbReference type="ARBA" id="ARBA00022475"/>
    </source>
</evidence>
<evidence type="ECO:0000256" key="5">
    <source>
        <dbReference type="ARBA" id="ARBA00023136"/>
    </source>
</evidence>
<dbReference type="PANTHER" id="PTHR30572:SF18">
    <property type="entry name" value="ABC-TYPE MACROLIDE FAMILY EXPORT SYSTEM PERMEASE COMPONENT 2"/>
    <property type="match status" value="1"/>
</dbReference>
<keyword evidence="3 6" id="KW-0812">Transmembrane</keyword>
<keyword evidence="5 6" id="KW-0472">Membrane</keyword>
<evidence type="ECO:0000313" key="10">
    <source>
        <dbReference type="Proteomes" id="UP000198670"/>
    </source>
</evidence>
<keyword evidence="4 6" id="KW-1133">Transmembrane helix</keyword>
<feature type="domain" description="MacB-like periplasmic core" evidence="8">
    <location>
        <begin position="18"/>
        <end position="232"/>
    </location>
</feature>
<dbReference type="AlphaFoldDB" id="A0A1I3JZ74"/>
<dbReference type="InterPro" id="IPR050250">
    <property type="entry name" value="Macrolide_Exporter_MacB"/>
</dbReference>
<name>A0A1I3JZ74_9SPHI</name>
<comment type="subcellular location">
    <subcellularLocation>
        <location evidence="1">Cell membrane</location>
        <topology evidence="1">Multi-pass membrane protein</topology>
    </subcellularLocation>
</comment>
<feature type="domain" description="ABC3 transporter permease C-terminal" evidence="7">
    <location>
        <begin position="283"/>
        <end position="395"/>
    </location>
</feature>
<proteinExistence type="predicted"/>
<gene>
    <name evidence="9" type="ORF">SAMN05444682_10534</name>
</gene>
<feature type="transmembrane region" description="Helical" evidence="6">
    <location>
        <begin position="717"/>
        <end position="736"/>
    </location>
</feature>
<dbReference type="STRING" id="1477437.SAMN05444682_10534"/>
<dbReference type="Pfam" id="PF12704">
    <property type="entry name" value="MacB_PCD"/>
    <property type="match status" value="2"/>
</dbReference>
<dbReference type="EMBL" id="FOQO01000005">
    <property type="protein sequence ID" value="SFI65360.1"/>
    <property type="molecule type" value="Genomic_DNA"/>
</dbReference>
<feature type="transmembrane region" description="Helical" evidence="6">
    <location>
        <begin position="664"/>
        <end position="689"/>
    </location>
</feature>
<dbReference type="OrthoDB" id="1451596at2"/>
<feature type="transmembrane region" description="Helical" evidence="6">
    <location>
        <begin position="371"/>
        <end position="394"/>
    </location>
</feature>
<dbReference type="GO" id="GO:0005886">
    <property type="term" value="C:plasma membrane"/>
    <property type="evidence" value="ECO:0007669"/>
    <property type="project" value="UniProtKB-SubCell"/>
</dbReference>
<feature type="domain" description="MacB-like periplasmic core" evidence="8">
    <location>
        <begin position="427"/>
        <end position="627"/>
    </location>
</feature>
<keyword evidence="2" id="KW-1003">Cell membrane</keyword>
<feature type="transmembrane region" description="Helical" evidence="6">
    <location>
        <begin position="20"/>
        <end position="39"/>
    </location>
</feature>
<dbReference type="Pfam" id="PF02687">
    <property type="entry name" value="FtsX"/>
    <property type="match status" value="2"/>
</dbReference>
<evidence type="ECO:0000256" key="1">
    <source>
        <dbReference type="ARBA" id="ARBA00004651"/>
    </source>
</evidence>
<evidence type="ECO:0000256" key="4">
    <source>
        <dbReference type="ARBA" id="ARBA00022989"/>
    </source>
</evidence>
<evidence type="ECO:0000256" key="6">
    <source>
        <dbReference type="SAM" id="Phobius"/>
    </source>
</evidence>
<feature type="transmembrane region" description="Helical" evidence="6">
    <location>
        <begin position="751"/>
        <end position="771"/>
    </location>
</feature>
<dbReference type="InterPro" id="IPR003838">
    <property type="entry name" value="ABC3_permease_C"/>
</dbReference>
<accession>A0A1I3JZ74</accession>
<protein>
    <submittedName>
        <fullName evidence="9">Putative ABC transport system permease protein</fullName>
    </submittedName>
</protein>
<evidence type="ECO:0000259" key="8">
    <source>
        <dbReference type="Pfam" id="PF12704"/>
    </source>
</evidence>
<dbReference type="Proteomes" id="UP000198670">
    <property type="component" value="Unassembled WGS sequence"/>
</dbReference>
<feature type="transmembrane region" description="Helical" evidence="6">
    <location>
        <begin position="276"/>
        <end position="301"/>
    </location>
</feature>
<evidence type="ECO:0000313" key="9">
    <source>
        <dbReference type="EMBL" id="SFI65360.1"/>
    </source>
</evidence>
<sequence length="788" mass="87834">MNNLKIAWRSVLRSRLFTAFNILGLALGFAGFILAYLYINRETSYDKWNPNYANIYLVGLSYQGSRTDLTPPALATAIKAKLPEVVEVGRVSYFPWEMPFIHNDGEVIVKDWKAADLSIATMFGIAAHGVSLADEEQPEVNLVTSGIANALFPQDSERVFEPRQIALQSKESGLVYNIHGITKERGLSNLTYEAIFFKPDLAGDNLGDPLQYQTYIQVKPGTDIALLGHKINELYKQEISQQHHTVTSAFAKGDAYLDPLKNLHLRPQHGSNTGYITIWALGILSGVILLLAGINFANLMIAQAHKRAKEIGLKKVFGVSRSRLTLQFMGEVLLQCLLAAVLAWGLVVLCRNGLQKWLAYDLAASVVNGRIAWQLLTAAALTALISGVYPAVILSGYHPVTILKGNFQTSHRTAWFRHALLTFQFVIAMVFIFGMLILNKQLNYVRDGDKGFEPAQVIYIKNTALLNNPADFKPFRDRMQAYPGIVYATVATSTPGGIGPAEKEFQHVDQVRKADHLAVDFDYVETMGMEVLQGRSFTETFAADSANGAVVNETLVKAFGMQNPIGQTIRGCDTDFQIVGVVKDSRMQGFEKLVRPTVYSITNACGQFKTEILVKAKPGTTQQTLAALEKNWKSINRLDGEHFRYEFIEQKYAALYAQQEQLEAAFSAFTVLSIAIAVMGLFSMSAYSISIRQKEISIRKVLGASVSELFMQLNKPFFRVFIWGSLIALPLAYLLIERWLDTFAYRIEVHWWMFALAGILALLIVLFTVTYQSVRAARANPVDSLRDE</sequence>
<evidence type="ECO:0000259" key="7">
    <source>
        <dbReference type="Pfam" id="PF02687"/>
    </source>
</evidence>
<dbReference type="PANTHER" id="PTHR30572">
    <property type="entry name" value="MEMBRANE COMPONENT OF TRANSPORTER-RELATED"/>
    <property type="match status" value="1"/>
</dbReference>
<reference evidence="9 10" key="1">
    <citation type="submission" date="2016-10" db="EMBL/GenBank/DDBJ databases">
        <authorList>
            <person name="de Groot N.N."/>
        </authorList>
    </citation>
    <scope>NUCLEOTIDE SEQUENCE [LARGE SCALE GENOMIC DNA]</scope>
    <source>
        <strain evidence="9 10">RK1</strain>
    </source>
</reference>
<dbReference type="InterPro" id="IPR025857">
    <property type="entry name" value="MacB_PCD"/>
</dbReference>
<organism evidence="9 10">
    <name type="scientific">Parapedobacter indicus</name>
    <dbReference type="NCBI Taxonomy" id="1477437"/>
    <lineage>
        <taxon>Bacteria</taxon>
        <taxon>Pseudomonadati</taxon>
        <taxon>Bacteroidota</taxon>
        <taxon>Sphingobacteriia</taxon>
        <taxon>Sphingobacteriales</taxon>
        <taxon>Sphingobacteriaceae</taxon>
        <taxon>Parapedobacter</taxon>
    </lineage>
</organism>
<feature type="transmembrane region" description="Helical" evidence="6">
    <location>
        <begin position="332"/>
        <end position="351"/>
    </location>
</feature>